<protein>
    <submittedName>
        <fullName evidence="1">Uncharacterized protein</fullName>
    </submittedName>
</protein>
<keyword evidence="2" id="KW-1185">Reference proteome</keyword>
<reference evidence="2" key="1">
    <citation type="journal article" date="2020" name="Nat. Commun.">
        <title>Genome sequence of the cluster root forming white lupin.</title>
        <authorList>
            <person name="Hufnagel B."/>
            <person name="Marques A."/>
            <person name="Soriano A."/>
            <person name="Marques L."/>
            <person name="Divol F."/>
            <person name="Doumas P."/>
            <person name="Sallet E."/>
            <person name="Mancinotti D."/>
            <person name="Carrere S."/>
            <person name="Marande W."/>
            <person name="Arribat S."/>
            <person name="Keller J."/>
            <person name="Huneau C."/>
            <person name="Blein T."/>
            <person name="Aime D."/>
            <person name="Laguerre M."/>
            <person name="Taylor J."/>
            <person name="Schubert V."/>
            <person name="Nelson M."/>
            <person name="Geu-Flores F."/>
            <person name="Crespi M."/>
            <person name="Gallardo-Guerrero K."/>
            <person name="Delaux P.-M."/>
            <person name="Salse J."/>
            <person name="Berges H."/>
            <person name="Guyot R."/>
            <person name="Gouzy J."/>
            <person name="Peret B."/>
        </authorList>
    </citation>
    <scope>NUCLEOTIDE SEQUENCE [LARGE SCALE GENOMIC DNA]</scope>
    <source>
        <strain evidence="2">cv. Amiga</strain>
    </source>
</reference>
<name>A0A6A4QHE6_LUPAL</name>
<evidence type="ECO:0000313" key="2">
    <source>
        <dbReference type="Proteomes" id="UP000447434"/>
    </source>
</evidence>
<comment type="caution">
    <text evidence="1">The sequence shown here is derived from an EMBL/GenBank/DDBJ whole genome shotgun (WGS) entry which is preliminary data.</text>
</comment>
<dbReference type="AlphaFoldDB" id="A0A6A4QHE6"/>
<gene>
    <name evidence="1" type="ORF">Lalb_Chr05g0211621</name>
</gene>
<accession>A0A6A4QHE6</accession>
<dbReference type="Proteomes" id="UP000447434">
    <property type="component" value="Chromosome 5"/>
</dbReference>
<sequence>MSNLQERGLLLQTLSSTPVVTKKNFNISRSFQKFLRFVFKSSNSNNKSIMCNSISFQVAVKYSKERVYVVYDKSGPFLSTISELPELEIGAAISPDHFQTTTLGSRISSS</sequence>
<evidence type="ECO:0000313" key="1">
    <source>
        <dbReference type="EMBL" id="KAE9612876.1"/>
    </source>
</evidence>
<dbReference type="EMBL" id="WOCE01000005">
    <property type="protein sequence ID" value="KAE9612876.1"/>
    <property type="molecule type" value="Genomic_DNA"/>
</dbReference>
<proteinExistence type="predicted"/>
<organism evidence="1 2">
    <name type="scientific">Lupinus albus</name>
    <name type="common">White lupine</name>
    <name type="synonym">Lupinus termis</name>
    <dbReference type="NCBI Taxonomy" id="3870"/>
    <lineage>
        <taxon>Eukaryota</taxon>
        <taxon>Viridiplantae</taxon>
        <taxon>Streptophyta</taxon>
        <taxon>Embryophyta</taxon>
        <taxon>Tracheophyta</taxon>
        <taxon>Spermatophyta</taxon>
        <taxon>Magnoliopsida</taxon>
        <taxon>eudicotyledons</taxon>
        <taxon>Gunneridae</taxon>
        <taxon>Pentapetalae</taxon>
        <taxon>rosids</taxon>
        <taxon>fabids</taxon>
        <taxon>Fabales</taxon>
        <taxon>Fabaceae</taxon>
        <taxon>Papilionoideae</taxon>
        <taxon>50 kb inversion clade</taxon>
        <taxon>genistoids sensu lato</taxon>
        <taxon>core genistoids</taxon>
        <taxon>Genisteae</taxon>
        <taxon>Lupinus</taxon>
    </lineage>
</organism>